<keyword evidence="2 4" id="KW-0378">Hydrolase</keyword>
<dbReference type="InterPro" id="IPR050386">
    <property type="entry name" value="Glycosyl_hydrolase_5"/>
</dbReference>
<dbReference type="GO" id="GO:0009251">
    <property type="term" value="P:glucan catabolic process"/>
    <property type="evidence" value="ECO:0007669"/>
    <property type="project" value="TreeGrafter"/>
</dbReference>
<evidence type="ECO:0000256" key="4">
    <source>
        <dbReference type="RuleBase" id="RU361153"/>
    </source>
</evidence>
<evidence type="ECO:0000259" key="5">
    <source>
        <dbReference type="Pfam" id="PF00150"/>
    </source>
</evidence>
<gene>
    <name evidence="6" type="ORF">TsocGM_01065</name>
</gene>
<dbReference type="EMBL" id="RYZH01000001">
    <property type="protein sequence ID" value="RUL89806.1"/>
    <property type="molecule type" value="Genomic_DNA"/>
</dbReference>
<dbReference type="PANTHER" id="PTHR31297">
    <property type="entry name" value="GLUCAN ENDO-1,6-BETA-GLUCOSIDASE B"/>
    <property type="match status" value="1"/>
</dbReference>
<dbReference type="AlphaFoldDB" id="A0A432MS41"/>
<dbReference type="PROSITE" id="PS00659">
    <property type="entry name" value="GLYCOSYL_HYDROL_F5"/>
    <property type="match status" value="1"/>
</dbReference>
<dbReference type="Proteomes" id="UP000280296">
    <property type="component" value="Unassembled WGS sequence"/>
</dbReference>
<dbReference type="FunFam" id="3.20.20.80:FF:000189">
    <property type="entry name" value="Endoglucanase"/>
    <property type="match status" value="1"/>
</dbReference>
<keyword evidence="1" id="KW-0732">Signal</keyword>
<evidence type="ECO:0000313" key="7">
    <source>
        <dbReference type="Proteomes" id="UP000280296"/>
    </source>
</evidence>
<feature type="domain" description="Glycoside hydrolase family 5" evidence="5">
    <location>
        <begin position="40"/>
        <end position="302"/>
    </location>
</feature>
<dbReference type="InterPro" id="IPR001547">
    <property type="entry name" value="Glyco_hydro_5"/>
</dbReference>
<dbReference type="GO" id="GO:0005576">
    <property type="term" value="C:extracellular region"/>
    <property type="evidence" value="ECO:0007669"/>
    <property type="project" value="TreeGrafter"/>
</dbReference>
<keyword evidence="7" id="KW-1185">Reference proteome</keyword>
<evidence type="ECO:0000256" key="2">
    <source>
        <dbReference type="ARBA" id="ARBA00022801"/>
    </source>
</evidence>
<comment type="similarity">
    <text evidence="4">Belongs to the glycosyl hydrolase 5 (cellulase A) family.</text>
</comment>
<evidence type="ECO:0000256" key="3">
    <source>
        <dbReference type="ARBA" id="ARBA00023295"/>
    </source>
</evidence>
<reference evidence="6 7" key="1">
    <citation type="submission" date="2018-12" db="EMBL/GenBank/DDBJ databases">
        <authorList>
            <person name="Toschakov S.V."/>
        </authorList>
    </citation>
    <scope>NUCLEOTIDE SEQUENCE [LARGE SCALE GENOMIC DNA]</scope>
    <source>
        <strain evidence="6 7">GM2012</strain>
    </source>
</reference>
<dbReference type="Gene3D" id="3.20.20.80">
    <property type="entry name" value="Glycosidases"/>
    <property type="match status" value="1"/>
</dbReference>
<keyword evidence="3 4" id="KW-0326">Glycosidase</keyword>
<evidence type="ECO:0000256" key="1">
    <source>
        <dbReference type="ARBA" id="ARBA00022729"/>
    </source>
</evidence>
<dbReference type="GO" id="GO:0008422">
    <property type="term" value="F:beta-glucosidase activity"/>
    <property type="evidence" value="ECO:0007669"/>
    <property type="project" value="TreeGrafter"/>
</dbReference>
<reference evidence="6 7" key="2">
    <citation type="submission" date="2019-01" db="EMBL/GenBank/DDBJ databases">
        <title>Tautonia sociabilis, a novel thermotolerant planctomycete of Isosphaeraceae family, isolated from a 4000 m deep subterranean habitat.</title>
        <authorList>
            <person name="Kovaleva O.L."/>
            <person name="Elcheninov A.G."/>
            <person name="Van Heerden E."/>
            <person name="Toshchakov S.V."/>
            <person name="Novikov A."/>
            <person name="Bonch-Osmolovskaya E.A."/>
            <person name="Kublanov I.V."/>
        </authorList>
    </citation>
    <scope>NUCLEOTIDE SEQUENCE [LARGE SCALE GENOMIC DNA]</scope>
    <source>
        <strain evidence="6 7">GM2012</strain>
    </source>
</reference>
<dbReference type="OrthoDB" id="9800955at2"/>
<protein>
    <submittedName>
        <fullName evidence="6">Glycoside hydrolase family 5 protein</fullName>
    </submittedName>
</protein>
<dbReference type="PANTHER" id="PTHR31297:SF17">
    <property type="entry name" value="ENDOGLUCANASE"/>
    <property type="match status" value="1"/>
</dbReference>
<dbReference type="Pfam" id="PF00150">
    <property type="entry name" value="Cellulase"/>
    <property type="match status" value="1"/>
</dbReference>
<accession>A0A432MS41</accession>
<dbReference type="GO" id="GO:0009986">
    <property type="term" value="C:cell surface"/>
    <property type="evidence" value="ECO:0007669"/>
    <property type="project" value="TreeGrafter"/>
</dbReference>
<comment type="caution">
    <text evidence="6">The sequence shown here is derived from an EMBL/GenBank/DDBJ whole genome shotgun (WGS) entry which is preliminary data.</text>
</comment>
<name>A0A432MS41_9BACT</name>
<dbReference type="SUPFAM" id="SSF51445">
    <property type="entry name" value="(Trans)glycosidases"/>
    <property type="match status" value="1"/>
</dbReference>
<organism evidence="6 7">
    <name type="scientific">Tautonia sociabilis</name>
    <dbReference type="NCBI Taxonomy" id="2080755"/>
    <lineage>
        <taxon>Bacteria</taxon>
        <taxon>Pseudomonadati</taxon>
        <taxon>Planctomycetota</taxon>
        <taxon>Planctomycetia</taxon>
        <taxon>Isosphaerales</taxon>
        <taxon>Isosphaeraceae</taxon>
        <taxon>Tautonia</taxon>
    </lineage>
</organism>
<evidence type="ECO:0000313" key="6">
    <source>
        <dbReference type="EMBL" id="RUL89806.1"/>
    </source>
</evidence>
<dbReference type="InterPro" id="IPR017853">
    <property type="entry name" value="GH"/>
</dbReference>
<proteinExistence type="inferred from homology"/>
<sequence length="333" mass="37271">MAGLAITASGLAAEDRAADVNARLGRGINLGNALEAPEIGAWGMELEESYFDEIAQAGFDSVRIPIRWSAHAARSAPYAIDPGFFKHVDWAIDQALSRGLLAVVNFHHIEELYADPEGERGRFLALWRQVAERYQDRPDGLVFEILNEPHGNLGVEPWNDLIPEALAVIRESNPDRVVIVGPAPWNGFRGLADLKLPEGDRNLIATFHYYEPFPFTHQGASWVEGSGDWLGTTWEATEEQRSAVAEAFDQVASWADRHGRPVYLGEFGAYSRADEASRQRWTAFVAREAERRGFSWAYWEFGSGFGAFDRQSGRWREGLLRALVPDSARLRSR</sequence>
<dbReference type="InterPro" id="IPR018087">
    <property type="entry name" value="Glyco_hydro_5_CS"/>
</dbReference>